<dbReference type="Proteomes" id="UP000799772">
    <property type="component" value="Unassembled WGS sequence"/>
</dbReference>
<dbReference type="OrthoDB" id="432970at2759"/>
<sequence>MGYWGFKLFQSDHEIKLLQEVLKDAEKMFGYTDDGPDPYAFPRNLSANRGAGLRRMLEKYEKDPEKSMSGRDHKIIILIASAMEGGVAYLDEDIRELARMKTEKLGIPQESKDQMCKALDNYIPFVAWEFDSLGLNDTLVKFELDRIARGIPTDAPGGINVIPDVSCCPGMEQHKLSTLHSVKSILDNISPEQHKLVESFMIAGQSGSAPSQEAIKATSDMMKTVYGSQTSMTEDEMTQMLDYAFPKNRHGVHVAPRVCKTCGIHETELKNNGKLKRCAKCQNDQSLYCNRECQKKDWKDHKRVCGKENRTEPSSALRPTRYVGTDYVGGHAMIYARTQ</sequence>
<dbReference type="Pfam" id="PF01753">
    <property type="entry name" value="zf-MYND"/>
    <property type="match status" value="1"/>
</dbReference>
<evidence type="ECO:0000256" key="4">
    <source>
        <dbReference type="PROSITE-ProRule" id="PRU00134"/>
    </source>
</evidence>
<dbReference type="SUPFAM" id="SSF144232">
    <property type="entry name" value="HIT/MYND zinc finger-like"/>
    <property type="match status" value="1"/>
</dbReference>
<keyword evidence="2 4" id="KW-0863">Zinc-finger</keyword>
<dbReference type="EMBL" id="ML978129">
    <property type="protein sequence ID" value="KAF2096892.1"/>
    <property type="molecule type" value="Genomic_DNA"/>
</dbReference>
<dbReference type="GO" id="GO:0008270">
    <property type="term" value="F:zinc ion binding"/>
    <property type="evidence" value="ECO:0007669"/>
    <property type="project" value="UniProtKB-KW"/>
</dbReference>
<feature type="domain" description="MYND-type" evidence="5">
    <location>
        <begin position="259"/>
        <end position="305"/>
    </location>
</feature>
<evidence type="ECO:0000313" key="7">
    <source>
        <dbReference type="Proteomes" id="UP000799772"/>
    </source>
</evidence>
<proteinExistence type="predicted"/>
<comment type="caution">
    <text evidence="6">The sequence shown here is derived from an EMBL/GenBank/DDBJ whole genome shotgun (WGS) entry which is preliminary data.</text>
</comment>
<evidence type="ECO:0000256" key="1">
    <source>
        <dbReference type="ARBA" id="ARBA00022723"/>
    </source>
</evidence>
<reference evidence="6" key="1">
    <citation type="journal article" date="2020" name="Stud. Mycol.">
        <title>101 Dothideomycetes genomes: a test case for predicting lifestyles and emergence of pathogens.</title>
        <authorList>
            <person name="Haridas S."/>
            <person name="Albert R."/>
            <person name="Binder M."/>
            <person name="Bloem J."/>
            <person name="Labutti K."/>
            <person name="Salamov A."/>
            <person name="Andreopoulos B."/>
            <person name="Baker S."/>
            <person name="Barry K."/>
            <person name="Bills G."/>
            <person name="Bluhm B."/>
            <person name="Cannon C."/>
            <person name="Castanera R."/>
            <person name="Culley D."/>
            <person name="Daum C."/>
            <person name="Ezra D."/>
            <person name="Gonzalez J."/>
            <person name="Henrissat B."/>
            <person name="Kuo A."/>
            <person name="Liang C."/>
            <person name="Lipzen A."/>
            <person name="Lutzoni F."/>
            <person name="Magnuson J."/>
            <person name="Mondo S."/>
            <person name="Nolan M."/>
            <person name="Ohm R."/>
            <person name="Pangilinan J."/>
            <person name="Park H.-J."/>
            <person name="Ramirez L."/>
            <person name="Alfaro M."/>
            <person name="Sun H."/>
            <person name="Tritt A."/>
            <person name="Yoshinaga Y."/>
            <person name="Zwiers L.-H."/>
            <person name="Turgeon B."/>
            <person name="Goodwin S."/>
            <person name="Spatafora J."/>
            <person name="Crous P."/>
            <person name="Grigoriev I."/>
        </authorList>
    </citation>
    <scope>NUCLEOTIDE SEQUENCE</scope>
    <source>
        <strain evidence="6">CBS 133067</strain>
    </source>
</reference>
<protein>
    <recommendedName>
        <fullName evidence="5">MYND-type domain-containing protein</fullName>
    </recommendedName>
</protein>
<evidence type="ECO:0000313" key="6">
    <source>
        <dbReference type="EMBL" id="KAF2096892.1"/>
    </source>
</evidence>
<gene>
    <name evidence="6" type="ORF">NA57DRAFT_78482</name>
</gene>
<evidence type="ECO:0000259" key="5">
    <source>
        <dbReference type="PROSITE" id="PS50865"/>
    </source>
</evidence>
<keyword evidence="7" id="KW-1185">Reference proteome</keyword>
<dbReference type="AlphaFoldDB" id="A0A9P4IBY5"/>
<name>A0A9P4IBY5_9PEZI</name>
<evidence type="ECO:0000256" key="3">
    <source>
        <dbReference type="ARBA" id="ARBA00022833"/>
    </source>
</evidence>
<dbReference type="InterPro" id="IPR002893">
    <property type="entry name" value="Znf_MYND"/>
</dbReference>
<evidence type="ECO:0000256" key="2">
    <source>
        <dbReference type="ARBA" id="ARBA00022771"/>
    </source>
</evidence>
<organism evidence="6 7">
    <name type="scientific">Rhizodiscina lignyota</name>
    <dbReference type="NCBI Taxonomy" id="1504668"/>
    <lineage>
        <taxon>Eukaryota</taxon>
        <taxon>Fungi</taxon>
        <taxon>Dikarya</taxon>
        <taxon>Ascomycota</taxon>
        <taxon>Pezizomycotina</taxon>
        <taxon>Dothideomycetes</taxon>
        <taxon>Pleosporomycetidae</taxon>
        <taxon>Aulographales</taxon>
        <taxon>Rhizodiscinaceae</taxon>
        <taxon>Rhizodiscina</taxon>
    </lineage>
</organism>
<dbReference type="Gene3D" id="6.10.140.2220">
    <property type="match status" value="1"/>
</dbReference>
<keyword evidence="3" id="KW-0862">Zinc</keyword>
<dbReference type="PROSITE" id="PS50865">
    <property type="entry name" value="ZF_MYND_2"/>
    <property type="match status" value="1"/>
</dbReference>
<accession>A0A9P4IBY5</accession>
<keyword evidence="1" id="KW-0479">Metal-binding</keyword>